<accession>A0A6S7ASQ7</accession>
<protein>
    <submittedName>
        <fullName evidence="3">Allophanate hydrolase</fullName>
        <ecNumber evidence="3">3.5.1.54</ecNumber>
    </submittedName>
</protein>
<keyword evidence="4" id="KW-1185">Reference proteome</keyword>
<proteinExistence type="predicted"/>
<dbReference type="Pfam" id="PF01425">
    <property type="entry name" value="Amidase"/>
    <property type="match status" value="1"/>
</dbReference>
<evidence type="ECO:0000313" key="4">
    <source>
        <dbReference type="Proteomes" id="UP000494115"/>
    </source>
</evidence>
<dbReference type="NCBIfam" id="TIGR02713">
    <property type="entry name" value="allophanate_hyd"/>
    <property type="match status" value="1"/>
</dbReference>
<dbReference type="InterPro" id="IPR023631">
    <property type="entry name" value="Amidase_dom"/>
</dbReference>
<dbReference type="SUPFAM" id="SSF75304">
    <property type="entry name" value="Amidase signature (AS) enzymes"/>
    <property type="match status" value="1"/>
</dbReference>
<dbReference type="Gene3D" id="3.10.490.10">
    <property type="entry name" value="Gamma-glutamyl cyclotransferase-like"/>
    <property type="match status" value="1"/>
</dbReference>
<dbReference type="Pfam" id="PF21986">
    <property type="entry name" value="AH_C"/>
    <property type="match status" value="1"/>
</dbReference>
<name>A0A6S7ASQ7_9BURK</name>
<dbReference type="InterPro" id="IPR014085">
    <property type="entry name" value="Allophanate_hydrolase"/>
</dbReference>
<dbReference type="Gene3D" id="1.20.58.1700">
    <property type="match status" value="1"/>
</dbReference>
<dbReference type="EMBL" id="CADIKM010000001">
    <property type="protein sequence ID" value="CAB3776668.1"/>
    <property type="molecule type" value="Genomic_DNA"/>
</dbReference>
<sequence>MTIVDRTSPDVSITALHARYRAGSLTPAALVESIAARTAEDPHHAWIRPLSADEMLVYVSALDGKSPDELPLFGVPFAIKDNIDLAGIPTTAGCPAFAYTPQRSAAVVERLIAAGAIPVGKANLDQFATGLNGTRSPYGACRNGLDPAYVSGGSSSGSAVAVALGVASFSLGTDTAGSGRVPAMFHGLLGVKPTRSTVSTRGVVPACKSLDCVTVFATSAADAQTVLGVAQGVDADDPYARAVEAGPASRPIADLRFGVPRKSQLAFFGNDAFAGLFDEAIVRIAALGGKIVEIDFEPFLATARLLYGGPWVAERHAGIRAFFDAHADAVHPVVRGIIGGAAHYSATDAFEAFDRLQTLRAATEPVWNEIDVLVMPTAGTIYTIEQMLDQPVEYNSNLGYYTNFVNLLDLAALAIPAGVASGGPTPGMPFGVTLVAPAFGDPLLLAIASEWLGEDAATTGSATATTRATGAEPTLKVAVVGAHLSGQPLNSQLTERGARLVSTTTTSTAYRLYALDTRPVAKPGLIRVPSGGAPIALEVWDMPVAQFGSFVELIGSPLGIGTVELADGSFAKGFVCESFALSGARDITEHGGWRAYLDATAPIDGGV</sequence>
<reference evidence="3 4" key="1">
    <citation type="submission" date="2020-04" db="EMBL/GenBank/DDBJ databases">
        <authorList>
            <person name="De Canck E."/>
        </authorList>
    </citation>
    <scope>NUCLEOTIDE SEQUENCE [LARGE SCALE GENOMIC DNA]</scope>
    <source>
        <strain evidence="3 4">LMG 28138</strain>
    </source>
</reference>
<dbReference type="GO" id="GO:0004039">
    <property type="term" value="F:allophanate hydrolase activity"/>
    <property type="evidence" value="ECO:0007669"/>
    <property type="project" value="UniProtKB-EC"/>
</dbReference>
<evidence type="ECO:0000259" key="2">
    <source>
        <dbReference type="Pfam" id="PF21986"/>
    </source>
</evidence>
<dbReference type="Proteomes" id="UP000494115">
    <property type="component" value="Unassembled WGS sequence"/>
</dbReference>
<dbReference type="Gene3D" id="3.90.1300.10">
    <property type="entry name" value="Amidase signature (AS) domain"/>
    <property type="match status" value="1"/>
</dbReference>
<dbReference type="InterPro" id="IPR000120">
    <property type="entry name" value="Amidase"/>
</dbReference>
<feature type="domain" description="Amidase" evidence="1">
    <location>
        <begin position="31"/>
        <end position="445"/>
    </location>
</feature>
<dbReference type="EC" id="3.5.1.54" evidence="3"/>
<evidence type="ECO:0000313" key="3">
    <source>
        <dbReference type="EMBL" id="CAB3776668.1"/>
    </source>
</evidence>
<gene>
    <name evidence="3" type="primary">atzF</name>
    <name evidence="3" type="ORF">LMG28138_00197</name>
</gene>
<dbReference type="AlphaFoldDB" id="A0A6S7ASQ7"/>
<keyword evidence="3" id="KW-0378">Hydrolase</keyword>
<dbReference type="InterPro" id="IPR053844">
    <property type="entry name" value="AH_C"/>
</dbReference>
<dbReference type="PANTHER" id="PTHR11895:SF169">
    <property type="entry name" value="GLUTAMYL-TRNA(GLN) AMIDOTRANSFERASE"/>
    <property type="match status" value="1"/>
</dbReference>
<evidence type="ECO:0000259" key="1">
    <source>
        <dbReference type="Pfam" id="PF01425"/>
    </source>
</evidence>
<dbReference type="NCBIfam" id="NF006043">
    <property type="entry name" value="PRK08186.1"/>
    <property type="match status" value="1"/>
</dbReference>
<dbReference type="InterPro" id="IPR036928">
    <property type="entry name" value="AS_sf"/>
</dbReference>
<organism evidence="3 4">
    <name type="scientific">Pararobbsia alpina</name>
    <dbReference type="NCBI Taxonomy" id="621374"/>
    <lineage>
        <taxon>Bacteria</taxon>
        <taxon>Pseudomonadati</taxon>
        <taxon>Pseudomonadota</taxon>
        <taxon>Betaproteobacteria</taxon>
        <taxon>Burkholderiales</taxon>
        <taxon>Burkholderiaceae</taxon>
        <taxon>Pararobbsia</taxon>
    </lineage>
</organism>
<feature type="domain" description="Allophanate hydrolase C-terminal" evidence="2">
    <location>
        <begin position="476"/>
        <end position="597"/>
    </location>
</feature>
<dbReference type="PANTHER" id="PTHR11895">
    <property type="entry name" value="TRANSAMIDASE"/>
    <property type="match status" value="1"/>
</dbReference>
<dbReference type="RefSeq" id="WP_175102751.1">
    <property type="nucleotide sequence ID" value="NZ_CADIKM010000001.1"/>
</dbReference>